<sequence>MLSTGFCALVVVLAAAVRGAPTTPRPDGLTSGEGTWYAPDLGACGGVNSSDDMIVAVSTDVFNGFPGAGVNPNENPICGQTITAYYQDNAVTVTVMDECEGCDTDDLDFSPAAFSQLADLSVGRIDITWSFD</sequence>
<keyword evidence="2" id="KW-1185">Reference proteome</keyword>
<proteinExistence type="predicted"/>
<gene>
    <name evidence="1" type="ORF">BV25DRAFT_1547221</name>
</gene>
<dbReference type="EMBL" id="MU277259">
    <property type="protein sequence ID" value="KAI0056731.1"/>
    <property type="molecule type" value="Genomic_DNA"/>
</dbReference>
<protein>
    <submittedName>
        <fullName evidence="1">Uncharacterized protein</fullName>
    </submittedName>
</protein>
<organism evidence="1 2">
    <name type="scientific">Artomyces pyxidatus</name>
    <dbReference type="NCBI Taxonomy" id="48021"/>
    <lineage>
        <taxon>Eukaryota</taxon>
        <taxon>Fungi</taxon>
        <taxon>Dikarya</taxon>
        <taxon>Basidiomycota</taxon>
        <taxon>Agaricomycotina</taxon>
        <taxon>Agaricomycetes</taxon>
        <taxon>Russulales</taxon>
        <taxon>Auriscalpiaceae</taxon>
        <taxon>Artomyces</taxon>
    </lineage>
</organism>
<accession>A0ACB8SLS6</accession>
<dbReference type="Proteomes" id="UP000814140">
    <property type="component" value="Unassembled WGS sequence"/>
</dbReference>
<name>A0ACB8SLS6_9AGAM</name>
<comment type="caution">
    <text evidence="1">The sequence shown here is derived from an EMBL/GenBank/DDBJ whole genome shotgun (WGS) entry which is preliminary data.</text>
</comment>
<reference evidence="1" key="2">
    <citation type="journal article" date="2022" name="New Phytol.">
        <title>Evolutionary transition to the ectomycorrhizal habit in the genomes of a hyperdiverse lineage of mushroom-forming fungi.</title>
        <authorList>
            <person name="Looney B."/>
            <person name="Miyauchi S."/>
            <person name="Morin E."/>
            <person name="Drula E."/>
            <person name="Courty P.E."/>
            <person name="Kohler A."/>
            <person name="Kuo A."/>
            <person name="LaButti K."/>
            <person name="Pangilinan J."/>
            <person name="Lipzen A."/>
            <person name="Riley R."/>
            <person name="Andreopoulos W."/>
            <person name="He G."/>
            <person name="Johnson J."/>
            <person name="Nolan M."/>
            <person name="Tritt A."/>
            <person name="Barry K.W."/>
            <person name="Grigoriev I.V."/>
            <person name="Nagy L.G."/>
            <person name="Hibbett D."/>
            <person name="Henrissat B."/>
            <person name="Matheny P.B."/>
            <person name="Labbe J."/>
            <person name="Martin F.M."/>
        </authorList>
    </citation>
    <scope>NUCLEOTIDE SEQUENCE</scope>
    <source>
        <strain evidence="1">HHB10654</strain>
    </source>
</reference>
<evidence type="ECO:0000313" key="2">
    <source>
        <dbReference type="Proteomes" id="UP000814140"/>
    </source>
</evidence>
<evidence type="ECO:0000313" key="1">
    <source>
        <dbReference type="EMBL" id="KAI0056731.1"/>
    </source>
</evidence>
<reference evidence="1" key="1">
    <citation type="submission" date="2021-03" db="EMBL/GenBank/DDBJ databases">
        <authorList>
            <consortium name="DOE Joint Genome Institute"/>
            <person name="Ahrendt S."/>
            <person name="Looney B.P."/>
            <person name="Miyauchi S."/>
            <person name="Morin E."/>
            <person name="Drula E."/>
            <person name="Courty P.E."/>
            <person name="Chicoki N."/>
            <person name="Fauchery L."/>
            <person name="Kohler A."/>
            <person name="Kuo A."/>
            <person name="Labutti K."/>
            <person name="Pangilinan J."/>
            <person name="Lipzen A."/>
            <person name="Riley R."/>
            <person name="Andreopoulos W."/>
            <person name="He G."/>
            <person name="Johnson J."/>
            <person name="Barry K.W."/>
            <person name="Grigoriev I.V."/>
            <person name="Nagy L."/>
            <person name="Hibbett D."/>
            <person name="Henrissat B."/>
            <person name="Matheny P.B."/>
            <person name="Labbe J."/>
            <person name="Martin F."/>
        </authorList>
    </citation>
    <scope>NUCLEOTIDE SEQUENCE</scope>
    <source>
        <strain evidence="1">HHB10654</strain>
    </source>
</reference>